<feature type="region of interest" description="Disordered" evidence="1">
    <location>
        <begin position="72"/>
        <end position="109"/>
    </location>
</feature>
<sequence length="109" mass="12478">MFNFLPLHNLILWFENDKMWQEFKEQAYCLYSTQKTLGNCLISCLPVCLYTPSSEFGDVLLYSRPSFLSGQAQRESGCNSSNLQSCGGSRTKQEEQVTLTEQAEEFLKT</sequence>
<proteinExistence type="predicted"/>
<comment type="caution">
    <text evidence="2">The sequence shown here is derived from an EMBL/GenBank/DDBJ whole genome shotgun (WGS) entry which is preliminary data.</text>
</comment>
<keyword evidence="3" id="KW-1185">Reference proteome</keyword>
<protein>
    <submittedName>
        <fullName evidence="2">Uncharacterized protein</fullName>
    </submittedName>
</protein>
<dbReference type="Proteomes" id="UP001469553">
    <property type="component" value="Unassembled WGS sequence"/>
</dbReference>
<evidence type="ECO:0000313" key="2">
    <source>
        <dbReference type="EMBL" id="MEQ2279868.1"/>
    </source>
</evidence>
<dbReference type="EMBL" id="JAHRIP010000906">
    <property type="protein sequence ID" value="MEQ2279868.1"/>
    <property type="molecule type" value="Genomic_DNA"/>
</dbReference>
<evidence type="ECO:0000313" key="3">
    <source>
        <dbReference type="Proteomes" id="UP001469553"/>
    </source>
</evidence>
<organism evidence="2 3">
    <name type="scientific">Ameca splendens</name>
    <dbReference type="NCBI Taxonomy" id="208324"/>
    <lineage>
        <taxon>Eukaryota</taxon>
        <taxon>Metazoa</taxon>
        <taxon>Chordata</taxon>
        <taxon>Craniata</taxon>
        <taxon>Vertebrata</taxon>
        <taxon>Euteleostomi</taxon>
        <taxon>Actinopterygii</taxon>
        <taxon>Neopterygii</taxon>
        <taxon>Teleostei</taxon>
        <taxon>Neoteleostei</taxon>
        <taxon>Acanthomorphata</taxon>
        <taxon>Ovalentaria</taxon>
        <taxon>Atherinomorphae</taxon>
        <taxon>Cyprinodontiformes</taxon>
        <taxon>Goodeidae</taxon>
        <taxon>Ameca</taxon>
    </lineage>
</organism>
<evidence type="ECO:0000256" key="1">
    <source>
        <dbReference type="SAM" id="MobiDB-lite"/>
    </source>
</evidence>
<reference evidence="2 3" key="1">
    <citation type="submission" date="2021-06" db="EMBL/GenBank/DDBJ databases">
        <authorList>
            <person name="Palmer J.M."/>
        </authorList>
    </citation>
    <scope>NUCLEOTIDE SEQUENCE [LARGE SCALE GENOMIC DNA]</scope>
    <source>
        <strain evidence="2 3">AS_MEX2019</strain>
        <tissue evidence="2">Muscle</tissue>
    </source>
</reference>
<feature type="compositionally biased region" description="Polar residues" evidence="1">
    <location>
        <begin position="72"/>
        <end position="101"/>
    </location>
</feature>
<name>A0ABV0XEI2_9TELE</name>
<accession>A0ABV0XEI2</accession>
<gene>
    <name evidence="2" type="ORF">AMECASPLE_013700</name>
</gene>